<dbReference type="PROSITE" id="PS50212">
    <property type="entry name" value="RASGEF_NTER"/>
    <property type="match status" value="1"/>
</dbReference>
<dbReference type="InterPro" id="IPR000651">
    <property type="entry name" value="Ras-like_Gua-exchang_fac_N"/>
</dbReference>
<dbReference type="Proteomes" id="UP000311382">
    <property type="component" value="Unassembled WGS sequence"/>
</dbReference>
<feature type="compositionally biased region" description="Low complexity" evidence="3">
    <location>
        <begin position="267"/>
        <end position="286"/>
    </location>
</feature>
<feature type="region of interest" description="Disordered" evidence="3">
    <location>
        <begin position="139"/>
        <end position="210"/>
    </location>
</feature>
<reference evidence="6 7" key="1">
    <citation type="submission" date="2019-03" db="EMBL/GenBank/DDBJ databases">
        <title>Rhodosporidium diobovatum UCD-FST 08-225 genome sequencing, assembly, and annotation.</title>
        <authorList>
            <person name="Fakankun I.U."/>
            <person name="Fristensky B."/>
            <person name="Levin D.B."/>
        </authorList>
    </citation>
    <scope>NUCLEOTIDE SEQUENCE [LARGE SCALE GENOMIC DNA]</scope>
    <source>
        <strain evidence="6 7">UCD-FST 08-225</strain>
    </source>
</reference>
<dbReference type="Gene3D" id="1.20.870.10">
    <property type="entry name" value="Son of sevenless (SoS) protein Chain: S domain 1"/>
    <property type="match status" value="1"/>
</dbReference>
<dbReference type="EMBL" id="SOZI01000036">
    <property type="protein sequence ID" value="TNY21838.1"/>
    <property type="molecule type" value="Genomic_DNA"/>
</dbReference>
<feature type="domain" description="N-terminal Ras-GEF" evidence="5">
    <location>
        <begin position="862"/>
        <end position="990"/>
    </location>
</feature>
<feature type="region of interest" description="Disordered" evidence="3">
    <location>
        <begin position="1236"/>
        <end position="1258"/>
    </location>
</feature>
<feature type="region of interest" description="Disordered" evidence="3">
    <location>
        <begin position="1"/>
        <end position="96"/>
    </location>
</feature>
<dbReference type="InterPro" id="IPR027417">
    <property type="entry name" value="P-loop_NTPase"/>
</dbReference>
<feature type="compositionally biased region" description="Basic and acidic residues" evidence="3">
    <location>
        <begin position="395"/>
        <end position="404"/>
    </location>
</feature>
<dbReference type="CDD" id="cd06224">
    <property type="entry name" value="REM"/>
    <property type="match status" value="1"/>
</dbReference>
<feature type="compositionally biased region" description="Low complexity" evidence="3">
    <location>
        <begin position="728"/>
        <end position="761"/>
    </location>
</feature>
<evidence type="ECO:0000313" key="6">
    <source>
        <dbReference type="EMBL" id="TNY21838.1"/>
    </source>
</evidence>
<feature type="region of interest" description="Disordered" evidence="3">
    <location>
        <begin position="434"/>
        <end position="484"/>
    </location>
</feature>
<gene>
    <name evidence="6" type="ORF">DMC30DRAFT_445842</name>
</gene>
<feature type="region of interest" description="Disordered" evidence="3">
    <location>
        <begin position="793"/>
        <end position="838"/>
    </location>
</feature>
<evidence type="ECO:0000256" key="2">
    <source>
        <dbReference type="PROSITE-ProRule" id="PRU00168"/>
    </source>
</evidence>
<accession>A0A5C5FYF5</accession>
<evidence type="ECO:0000259" key="5">
    <source>
        <dbReference type="PROSITE" id="PS50212"/>
    </source>
</evidence>
<keyword evidence="7" id="KW-1185">Reference proteome</keyword>
<evidence type="ECO:0000259" key="4">
    <source>
        <dbReference type="PROSITE" id="PS50009"/>
    </source>
</evidence>
<organism evidence="6 7">
    <name type="scientific">Rhodotorula diobovata</name>
    <dbReference type="NCBI Taxonomy" id="5288"/>
    <lineage>
        <taxon>Eukaryota</taxon>
        <taxon>Fungi</taxon>
        <taxon>Dikarya</taxon>
        <taxon>Basidiomycota</taxon>
        <taxon>Pucciniomycotina</taxon>
        <taxon>Microbotryomycetes</taxon>
        <taxon>Sporidiobolales</taxon>
        <taxon>Sporidiobolaceae</taxon>
        <taxon>Rhodotorula</taxon>
    </lineage>
</organism>
<proteinExistence type="predicted"/>
<evidence type="ECO:0000256" key="3">
    <source>
        <dbReference type="SAM" id="MobiDB-lite"/>
    </source>
</evidence>
<feature type="compositionally biased region" description="Low complexity" evidence="3">
    <location>
        <begin position="1078"/>
        <end position="1089"/>
    </location>
</feature>
<dbReference type="PANTHER" id="PTHR23113:SF368">
    <property type="entry name" value="CELL DIVISION CONTROL PROTEIN 25"/>
    <property type="match status" value="1"/>
</dbReference>
<protein>
    <recommendedName>
        <fullName evidence="8">Ras guanine nucleotide exchange factor domain-containing protein</fullName>
    </recommendedName>
</protein>
<dbReference type="InterPro" id="IPR001895">
    <property type="entry name" value="RASGEF_cat_dom"/>
</dbReference>
<dbReference type="STRING" id="5288.A0A5C5FYF5"/>
<dbReference type="PANTHER" id="PTHR23113">
    <property type="entry name" value="GUANINE NUCLEOTIDE EXCHANGE FACTOR"/>
    <property type="match status" value="1"/>
</dbReference>
<dbReference type="Pfam" id="PF00617">
    <property type="entry name" value="RasGEF"/>
    <property type="match status" value="1"/>
</dbReference>
<feature type="compositionally biased region" description="Polar residues" evidence="3">
    <location>
        <begin position="690"/>
        <end position="710"/>
    </location>
</feature>
<feature type="compositionally biased region" description="Acidic residues" evidence="3">
    <location>
        <begin position="310"/>
        <end position="321"/>
    </location>
</feature>
<evidence type="ECO:0008006" key="8">
    <source>
        <dbReference type="Google" id="ProtNLM"/>
    </source>
</evidence>
<feature type="compositionally biased region" description="Acidic residues" evidence="3">
    <location>
        <begin position="375"/>
        <end position="394"/>
    </location>
</feature>
<dbReference type="SMART" id="SM00147">
    <property type="entry name" value="RasGEF"/>
    <property type="match status" value="1"/>
</dbReference>
<dbReference type="GO" id="GO:0005085">
    <property type="term" value="F:guanyl-nucleotide exchange factor activity"/>
    <property type="evidence" value="ECO:0007669"/>
    <property type="project" value="UniProtKB-KW"/>
</dbReference>
<dbReference type="CDD" id="cd00882">
    <property type="entry name" value="Ras_like_GTPase"/>
    <property type="match status" value="1"/>
</dbReference>
<feature type="region of interest" description="Disordered" evidence="3">
    <location>
        <begin position="673"/>
        <end position="768"/>
    </location>
</feature>
<evidence type="ECO:0000256" key="1">
    <source>
        <dbReference type="ARBA" id="ARBA00022658"/>
    </source>
</evidence>
<dbReference type="Gene3D" id="3.40.50.300">
    <property type="entry name" value="P-loop containing nucleotide triphosphate hydrolases"/>
    <property type="match status" value="1"/>
</dbReference>
<feature type="compositionally biased region" description="Basic and acidic residues" evidence="3">
    <location>
        <begin position="827"/>
        <end position="838"/>
    </location>
</feature>
<dbReference type="InterPro" id="IPR008937">
    <property type="entry name" value="Ras-like_GEF"/>
</dbReference>
<dbReference type="InterPro" id="IPR036964">
    <property type="entry name" value="RASGEF_cat_dom_sf"/>
</dbReference>
<keyword evidence="1 2" id="KW-0344">Guanine-nucleotide releasing factor</keyword>
<feature type="compositionally biased region" description="Polar residues" evidence="3">
    <location>
        <begin position="1030"/>
        <end position="1040"/>
    </location>
</feature>
<feature type="compositionally biased region" description="Pro residues" evidence="3">
    <location>
        <begin position="1011"/>
        <end position="1024"/>
    </location>
</feature>
<feature type="compositionally biased region" description="Low complexity" evidence="3">
    <location>
        <begin position="32"/>
        <end position="44"/>
    </location>
</feature>
<dbReference type="InterPro" id="IPR023578">
    <property type="entry name" value="Ras_GEF_dom_sf"/>
</dbReference>
<feature type="compositionally biased region" description="Low complexity" evidence="3">
    <location>
        <begin position="57"/>
        <end position="70"/>
    </location>
</feature>
<dbReference type="SUPFAM" id="SSF52540">
    <property type="entry name" value="P-loop containing nucleoside triphosphate hydrolases"/>
    <property type="match status" value="1"/>
</dbReference>
<feature type="compositionally biased region" description="Basic and acidic residues" evidence="3">
    <location>
        <begin position="346"/>
        <end position="358"/>
    </location>
</feature>
<feature type="domain" description="Ras-GEF" evidence="4">
    <location>
        <begin position="1113"/>
        <end position="1371"/>
    </location>
</feature>
<dbReference type="Gene3D" id="1.10.840.10">
    <property type="entry name" value="Ras guanine-nucleotide exchange factors catalytic domain"/>
    <property type="match status" value="1"/>
</dbReference>
<dbReference type="GO" id="GO:0007265">
    <property type="term" value="P:Ras protein signal transduction"/>
    <property type="evidence" value="ECO:0007669"/>
    <property type="project" value="TreeGrafter"/>
</dbReference>
<dbReference type="SUPFAM" id="SSF48366">
    <property type="entry name" value="Ras GEF"/>
    <property type="match status" value="1"/>
</dbReference>
<dbReference type="OrthoDB" id="28357at2759"/>
<name>A0A5C5FYF5_9BASI</name>
<feature type="region of interest" description="Disordered" evidence="3">
    <location>
        <begin position="505"/>
        <end position="531"/>
    </location>
</feature>
<feature type="region of interest" description="Disordered" evidence="3">
    <location>
        <begin position="237"/>
        <end position="406"/>
    </location>
</feature>
<feature type="region of interest" description="Disordered" evidence="3">
    <location>
        <begin position="1005"/>
        <end position="1040"/>
    </location>
</feature>
<dbReference type="PROSITE" id="PS50009">
    <property type="entry name" value="RASGEF_CAT"/>
    <property type="match status" value="1"/>
</dbReference>
<evidence type="ECO:0000313" key="7">
    <source>
        <dbReference type="Proteomes" id="UP000311382"/>
    </source>
</evidence>
<feature type="region of interest" description="Disordered" evidence="3">
    <location>
        <begin position="1057"/>
        <end position="1092"/>
    </location>
</feature>
<dbReference type="Pfam" id="PF00618">
    <property type="entry name" value="RasGEF_N"/>
    <property type="match status" value="1"/>
</dbReference>
<sequence length="1391" mass="148008">MQPRATDADAASRLVPRETVDRGTAPAGRPDAPSVRSARSGSSHRSARPEPSANDQANLPALPDELLAALSREPPGEAAARDPSAPLGGLANGRTSLVVETDRPTFLNPLPPTLPDVAPQSPFGLAYPLASSSSSVAVASPTTPRAAPQSPGMTPAAPVDGFSANRTNAGTAYSPLDAPAHPTEPSPLRRSPAASPPTPRTLPTTSPSKRNVFKAFSFSRARAPQPPLPISATAAGEYAVPPNLSPPPPAGEGESRPPSQWSRVANAPPALATTSTAPVSSSAARPRPAPLPHVLERTRTDSSATTAPSLDDDEEDDDGDAQDLLVRPEADRTRWSARPGAAAEQFTRDLRGARRESARSGGAAGGKEENGLAYDDGEEDEDDEGEEDSVEREEEGARAVERRASSLSLRHQLAAFPRVEDPLPLRLPVHVEGDDEVTASEEARRLSRLDLNGLGGEGRAPAPASPHDQLQEQQQQQQQRSPVSSADFIVAVVGPRNVGKSTVIRRGLKRPPAAPTVLQEDDEGNRVTTSTTSFSISGARRTIEVLEIDMGLLRYCDEGVVWPDGLPQCEGAMLCYDSTDPHSLSSLSLLLKAFWTRGADVPLIVLACKAAPITAAGLGANATDPKAAAAVCNVYGAGIVTLDGGIDDPQRKTKECFNWLIRQIMYNRGELIRPPSIASNSPEGSRHGSLRNSTPLAYATTSASPITSHPPSAGLQPDTPTSPHGPRSSRLARSGSASLGLSGVEEAPLASSDAADGPAAAQDGEPDYEAEAHAAVTAMLASVAAGEDDAQVAYAPQSPPPTARRPSAPIEPQSAAPTYASEAPTYRPERDSGQQEGKERFHAGVVPYPPPASLERRGSTKPQSLDLFFKREDLVDKFLFASVAGNDEQFVTLFLITFRRFARPYDVLEKLVERFEFVASKMSSDPLLCRFGQMKLCGVLSTWMQNYPGDFTAPVTFALAERFLENLLPSGATWTAHYAFELVPLLPSIAKLADPEVGWALPDKAQAGAAFPPPPPASAPPPPGGASMSRRGSLTPSYDSSTSLAFDATSASASRMSVPASLDTSETFPTPGAVMQRTTSDTGTDGSSSVLARNGVPSSAVLVDLSNAIVEMREQDIATQITRIAWNMFGGMSPRDLMRHVLAPRDPHNPHVALRDSASPVARSISFVNHLASWTATLILVQSKVKARARVVEKLLLVAVALREQENFDSLMGVLAGLNSQPIFRLTETMELVTTKLDGDPRANPQRTAQPDGDKHRLPKKLRSLNRLMAASKSFAAYRLALANSGVNMIPYLGVHLQDLTVTNEMTSDLRDGRVNWSKMMQMGKSAAIVLDCARVAPKLPVDRTIERCILNAPVLDEDRQYALSYAHQPRQNGKSAGARARLRDFAKSTF</sequence>
<dbReference type="GO" id="GO:0005886">
    <property type="term" value="C:plasma membrane"/>
    <property type="evidence" value="ECO:0007669"/>
    <property type="project" value="TreeGrafter"/>
</dbReference>
<comment type="caution">
    <text evidence="6">The sequence shown here is derived from an EMBL/GenBank/DDBJ whole genome shotgun (WGS) entry which is preliminary data.</text>
</comment>